<accession>A0A8C9HC39</accession>
<sequence>MSTKQLLCRKTPDPLRMISLTLSDGPFYKEVTFLLTSPPLSVPNNTILTPLLRVKRLEMLNLFEPTFPCL</sequence>
<dbReference type="Ensembl" id="ENSPTET00000026547.1">
    <property type="protein sequence ID" value="ENSPTEP00000018049.1"/>
    <property type="gene ID" value="ENSPTEG00000019531.1"/>
</dbReference>
<evidence type="ECO:0000313" key="2">
    <source>
        <dbReference type="Proteomes" id="UP000694416"/>
    </source>
</evidence>
<reference evidence="1" key="2">
    <citation type="submission" date="2025-09" db="UniProtKB">
        <authorList>
            <consortium name="Ensembl"/>
        </authorList>
    </citation>
    <scope>IDENTIFICATION</scope>
</reference>
<protein>
    <submittedName>
        <fullName evidence="1">Uncharacterized protein</fullName>
    </submittedName>
</protein>
<keyword evidence="2" id="KW-1185">Reference proteome</keyword>
<name>A0A8C9HC39_9PRIM</name>
<dbReference type="AlphaFoldDB" id="A0A8C9HC39"/>
<evidence type="ECO:0000313" key="1">
    <source>
        <dbReference type="Ensembl" id="ENSPTEP00000018049.1"/>
    </source>
</evidence>
<proteinExistence type="predicted"/>
<reference evidence="1" key="1">
    <citation type="submission" date="2025-08" db="UniProtKB">
        <authorList>
            <consortium name="Ensembl"/>
        </authorList>
    </citation>
    <scope>IDENTIFICATION</scope>
</reference>
<dbReference type="Proteomes" id="UP000694416">
    <property type="component" value="Unplaced"/>
</dbReference>
<organism evidence="1 2">
    <name type="scientific">Piliocolobus tephrosceles</name>
    <name type="common">Ugandan red Colobus</name>
    <dbReference type="NCBI Taxonomy" id="591936"/>
    <lineage>
        <taxon>Eukaryota</taxon>
        <taxon>Metazoa</taxon>
        <taxon>Chordata</taxon>
        <taxon>Craniata</taxon>
        <taxon>Vertebrata</taxon>
        <taxon>Euteleostomi</taxon>
        <taxon>Mammalia</taxon>
        <taxon>Eutheria</taxon>
        <taxon>Euarchontoglires</taxon>
        <taxon>Primates</taxon>
        <taxon>Haplorrhini</taxon>
        <taxon>Catarrhini</taxon>
        <taxon>Cercopithecidae</taxon>
        <taxon>Colobinae</taxon>
        <taxon>Piliocolobus</taxon>
    </lineage>
</organism>